<dbReference type="Gene3D" id="3.60.21.10">
    <property type="match status" value="1"/>
</dbReference>
<proteinExistence type="predicted"/>
<organism evidence="2 3">
    <name type="scientific">Kipferlia bialata</name>
    <dbReference type="NCBI Taxonomy" id="797122"/>
    <lineage>
        <taxon>Eukaryota</taxon>
        <taxon>Metamonada</taxon>
        <taxon>Carpediemonas-like organisms</taxon>
        <taxon>Kipferlia</taxon>
    </lineage>
</organism>
<dbReference type="PANTHER" id="PTHR43143">
    <property type="entry name" value="METALLOPHOSPHOESTERASE, CALCINEURIN SUPERFAMILY"/>
    <property type="match status" value="1"/>
</dbReference>
<dbReference type="InterPro" id="IPR029052">
    <property type="entry name" value="Metallo-depent_PP-like"/>
</dbReference>
<accession>A0A9K3CSR6</accession>
<gene>
    <name evidence="2" type="ORF">KIPB_003740</name>
</gene>
<dbReference type="Proteomes" id="UP000265618">
    <property type="component" value="Unassembled WGS sequence"/>
</dbReference>
<comment type="caution">
    <text evidence="2">The sequence shown here is derived from an EMBL/GenBank/DDBJ whole genome shotgun (WGS) entry which is preliminary data.</text>
</comment>
<feature type="compositionally biased region" description="Low complexity" evidence="1">
    <location>
        <begin position="92"/>
        <end position="109"/>
    </location>
</feature>
<dbReference type="SUPFAM" id="SSF56300">
    <property type="entry name" value="Metallo-dependent phosphatases"/>
    <property type="match status" value="1"/>
</dbReference>
<sequence length="328" mass="35034">MAYIPTPGDLSECGYSSQGQQGVDALVHVREWLERVATHSHCAYAVVAGNHDVGNFVGCPYPVSAEGVERWRGVYGSGVVTHKNEGREKGQAGATDSGADTDAAHTDTPAPSPLGGWVYDIPPRGHASDTESDTVCGQVAWRLIGLNSMVYGHPEMGQSQQQWLDGVLATTPADTPLVLFQHTPFSLDRPGDTDPSVAVPYSALYWTGAAGDRCRALTSLTRHRVRLVATGHTHQGRTSSIPCVSTDASTPCLPCVWCPPMCGLGVESDSLPGWDSDTTGYLRHTLSLSPPTVANANGPNEAQDTVRTDTVWVQPISRTLTFNPKQET</sequence>
<dbReference type="AlphaFoldDB" id="A0A9K3CSR6"/>
<evidence type="ECO:0000313" key="3">
    <source>
        <dbReference type="Proteomes" id="UP000265618"/>
    </source>
</evidence>
<evidence type="ECO:0000256" key="1">
    <source>
        <dbReference type="SAM" id="MobiDB-lite"/>
    </source>
</evidence>
<dbReference type="EMBL" id="BDIP01000743">
    <property type="protein sequence ID" value="GIQ82578.1"/>
    <property type="molecule type" value="Genomic_DNA"/>
</dbReference>
<evidence type="ECO:0000313" key="2">
    <source>
        <dbReference type="EMBL" id="GIQ82578.1"/>
    </source>
</evidence>
<protein>
    <recommendedName>
        <fullName evidence="4">Calcineurin-like phosphoesterase domain-containing protein</fullName>
    </recommendedName>
</protein>
<dbReference type="InterPro" id="IPR051918">
    <property type="entry name" value="STPP_CPPED1"/>
</dbReference>
<reference evidence="2 3" key="1">
    <citation type="journal article" date="2018" name="PLoS ONE">
        <title>The draft genome of Kipferlia bialata reveals reductive genome evolution in fornicate parasites.</title>
        <authorList>
            <person name="Tanifuji G."/>
            <person name="Takabayashi S."/>
            <person name="Kume K."/>
            <person name="Takagi M."/>
            <person name="Nakayama T."/>
            <person name="Kamikawa R."/>
            <person name="Inagaki Y."/>
            <person name="Hashimoto T."/>
        </authorList>
    </citation>
    <scope>NUCLEOTIDE SEQUENCE [LARGE SCALE GENOMIC DNA]</scope>
    <source>
        <strain evidence="2">NY0173</strain>
    </source>
</reference>
<dbReference type="PANTHER" id="PTHR43143:SF1">
    <property type="entry name" value="SERINE_THREONINE-PROTEIN PHOSPHATASE CPPED1"/>
    <property type="match status" value="1"/>
</dbReference>
<keyword evidence="3" id="KW-1185">Reference proteome</keyword>
<feature type="region of interest" description="Disordered" evidence="1">
    <location>
        <begin position="82"/>
        <end position="116"/>
    </location>
</feature>
<evidence type="ECO:0008006" key="4">
    <source>
        <dbReference type="Google" id="ProtNLM"/>
    </source>
</evidence>
<name>A0A9K3CSR6_9EUKA</name>